<dbReference type="EMBL" id="JANPWB010000008">
    <property type="protein sequence ID" value="KAJ1163485.1"/>
    <property type="molecule type" value="Genomic_DNA"/>
</dbReference>
<feature type="compositionally biased region" description="Polar residues" evidence="1">
    <location>
        <begin position="103"/>
        <end position="112"/>
    </location>
</feature>
<gene>
    <name evidence="2" type="ORF">NDU88_003943</name>
</gene>
<organism evidence="2 3">
    <name type="scientific">Pleurodeles waltl</name>
    <name type="common">Iberian ribbed newt</name>
    <dbReference type="NCBI Taxonomy" id="8319"/>
    <lineage>
        <taxon>Eukaryota</taxon>
        <taxon>Metazoa</taxon>
        <taxon>Chordata</taxon>
        <taxon>Craniata</taxon>
        <taxon>Vertebrata</taxon>
        <taxon>Euteleostomi</taxon>
        <taxon>Amphibia</taxon>
        <taxon>Batrachia</taxon>
        <taxon>Caudata</taxon>
        <taxon>Salamandroidea</taxon>
        <taxon>Salamandridae</taxon>
        <taxon>Pleurodelinae</taxon>
        <taxon>Pleurodeles</taxon>
    </lineage>
</organism>
<evidence type="ECO:0000256" key="1">
    <source>
        <dbReference type="SAM" id="MobiDB-lite"/>
    </source>
</evidence>
<name>A0AAV7SHG6_PLEWA</name>
<feature type="compositionally biased region" description="Low complexity" evidence="1">
    <location>
        <begin position="82"/>
        <end position="95"/>
    </location>
</feature>
<sequence length="269" mass="29643">MSPAKRCQQHPVPPQKRPTVMTAALVTWIWMTNLAHQGSPDSNPGAVPYHHRASTLRKDQHSTHPAGPYLCPQDKSISSVSTTTGTQATPQTQDDQGPRVNGSGHTVQGTEAQDNREGGRTTVQQGEDRARERNLQEALTVILGEYQHSQHTLGQILDKLQENRRLQEGQYLGIREDLKDINTTLVSIARVLADMANSMREAVAHHRAPDTSQTAEHPSISAAASRQEARHRNNRPPAPLPPQKENHPANVPCNPGISQRLLPRAPPRK</sequence>
<proteinExistence type="predicted"/>
<keyword evidence="3" id="KW-1185">Reference proteome</keyword>
<evidence type="ECO:0000313" key="3">
    <source>
        <dbReference type="Proteomes" id="UP001066276"/>
    </source>
</evidence>
<accession>A0AAV7SHG6</accession>
<feature type="region of interest" description="Disordered" evidence="1">
    <location>
        <begin position="202"/>
        <end position="269"/>
    </location>
</feature>
<comment type="caution">
    <text evidence="2">The sequence shown here is derived from an EMBL/GenBank/DDBJ whole genome shotgun (WGS) entry which is preliminary data.</text>
</comment>
<feature type="region of interest" description="Disordered" evidence="1">
    <location>
        <begin position="54"/>
        <end position="131"/>
    </location>
</feature>
<protein>
    <submittedName>
        <fullName evidence="2">Uncharacterized protein</fullName>
    </submittedName>
</protein>
<reference evidence="2" key="1">
    <citation type="journal article" date="2022" name="bioRxiv">
        <title>Sequencing and chromosome-scale assembly of the giantPleurodeles waltlgenome.</title>
        <authorList>
            <person name="Brown T."/>
            <person name="Elewa A."/>
            <person name="Iarovenko S."/>
            <person name="Subramanian E."/>
            <person name="Araus A.J."/>
            <person name="Petzold A."/>
            <person name="Susuki M."/>
            <person name="Suzuki K.-i.T."/>
            <person name="Hayashi T."/>
            <person name="Toyoda A."/>
            <person name="Oliveira C."/>
            <person name="Osipova E."/>
            <person name="Leigh N.D."/>
            <person name="Simon A."/>
            <person name="Yun M.H."/>
        </authorList>
    </citation>
    <scope>NUCLEOTIDE SEQUENCE</scope>
    <source>
        <strain evidence="2">20211129_DDA</strain>
        <tissue evidence="2">Liver</tissue>
    </source>
</reference>
<dbReference type="Proteomes" id="UP001066276">
    <property type="component" value="Chromosome 4_2"/>
</dbReference>
<dbReference type="AlphaFoldDB" id="A0AAV7SHG6"/>
<evidence type="ECO:0000313" key="2">
    <source>
        <dbReference type="EMBL" id="KAJ1163485.1"/>
    </source>
</evidence>